<evidence type="ECO:0000313" key="4">
    <source>
        <dbReference type="Proteomes" id="UP001151582"/>
    </source>
</evidence>
<proteinExistence type="predicted"/>
<accession>A0A9W8E9K5</accession>
<evidence type="ECO:0000313" key="3">
    <source>
        <dbReference type="EMBL" id="KAJ1979304.1"/>
    </source>
</evidence>
<keyword evidence="2" id="KW-0732">Signal</keyword>
<comment type="caution">
    <text evidence="3">The sequence shown here is derived from an EMBL/GenBank/DDBJ whole genome shotgun (WGS) entry which is preliminary data.</text>
</comment>
<feature type="compositionally biased region" description="Polar residues" evidence="1">
    <location>
        <begin position="22"/>
        <end position="32"/>
    </location>
</feature>
<feature type="region of interest" description="Disordered" evidence="1">
    <location>
        <begin position="21"/>
        <end position="60"/>
    </location>
</feature>
<dbReference type="EMBL" id="JANBQB010000226">
    <property type="protein sequence ID" value="KAJ1979304.1"/>
    <property type="molecule type" value="Genomic_DNA"/>
</dbReference>
<feature type="chain" id="PRO_5040765443" evidence="2">
    <location>
        <begin position="22"/>
        <end position="284"/>
    </location>
</feature>
<dbReference type="OrthoDB" id="10540331at2759"/>
<feature type="signal peptide" evidence="2">
    <location>
        <begin position="1"/>
        <end position="21"/>
    </location>
</feature>
<dbReference type="Proteomes" id="UP001151582">
    <property type="component" value="Unassembled WGS sequence"/>
</dbReference>
<keyword evidence="4" id="KW-1185">Reference proteome</keyword>
<sequence>MHRFTLLAVLGYTLLASPANARPTTNEPISNNLGLLTPPLTPGKDVQYEESPLGASPPSTSSCIAIQQDQALSSNSADSSSAALIDHQWSDAALIRLGTWSRLIPNAVSDKPARKNQLIPELYRFFRGGALLTLVSGLQDERAQAAILNEAGLRLSKLTLGAISCGDMAHWHPLLLFSREGHSDQVKQGITVMHSLVNELPVDFFTVPDPVTENKLVTGQTQDQPDFRLEQAVIHKLKLQAPAAILAGLQQYIQTLSRNLETMKDAQLLHVGSTSPYWQVAQSI</sequence>
<gene>
    <name evidence="3" type="ORF">H4R34_002885</name>
</gene>
<reference evidence="3" key="1">
    <citation type="submission" date="2022-07" db="EMBL/GenBank/DDBJ databases">
        <title>Phylogenomic reconstructions and comparative analyses of Kickxellomycotina fungi.</title>
        <authorList>
            <person name="Reynolds N.K."/>
            <person name="Stajich J.E."/>
            <person name="Barry K."/>
            <person name="Grigoriev I.V."/>
            <person name="Crous P."/>
            <person name="Smith M.E."/>
        </authorList>
    </citation>
    <scope>NUCLEOTIDE SEQUENCE</scope>
    <source>
        <strain evidence="3">RSA 567</strain>
    </source>
</reference>
<evidence type="ECO:0000256" key="1">
    <source>
        <dbReference type="SAM" id="MobiDB-lite"/>
    </source>
</evidence>
<evidence type="ECO:0000256" key="2">
    <source>
        <dbReference type="SAM" id="SignalP"/>
    </source>
</evidence>
<name>A0A9W8E9K5_9FUNG</name>
<dbReference type="AlphaFoldDB" id="A0A9W8E9K5"/>
<organism evidence="3 4">
    <name type="scientific">Dimargaris verticillata</name>
    <dbReference type="NCBI Taxonomy" id="2761393"/>
    <lineage>
        <taxon>Eukaryota</taxon>
        <taxon>Fungi</taxon>
        <taxon>Fungi incertae sedis</taxon>
        <taxon>Zoopagomycota</taxon>
        <taxon>Kickxellomycotina</taxon>
        <taxon>Dimargaritomycetes</taxon>
        <taxon>Dimargaritales</taxon>
        <taxon>Dimargaritaceae</taxon>
        <taxon>Dimargaris</taxon>
    </lineage>
</organism>
<protein>
    <submittedName>
        <fullName evidence="3">Uncharacterized protein</fullName>
    </submittedName>
</protein>